<accession>A0ABY8URY9</accession>
<dbReference type="Pfam" id="PF26292">
    <property type="entry name" value="PUA_elF2D"/>
    <property type="match status" value="1"/>
</dbReference>
<name>A0ABY8URY9_TETOB</name>
<dbReference type="InterPro" id="IPR001950">
    <property type="entry name" value="SUI1"/>
</dbReference>
<dbReference type="PANTHER" id="PTHR12217:SF4">
    <property type="entry name" value="EUKARYOTIC TRANSLATION INITIATION FACTOR 2D"/>
    <property type="match status" value="1"/>
</dbReference>
<dbReference type="PROSITE" id="PS50296">
    <property type="entry name" value="SUI1"/>
    <property type="match status" value="1"/>
</dbReference>
<evidence type="ECO:0000256" key="1">
    <source>
        <dbReference type="ARBA" id="ARBA00022490"/>
    </source>
</evidence>
<dbReference type="InterPro" id="IPR057429">
    <property type="entry name" value="WH_eIF2D"/>
</dbReference>
<dbReference type="InterPro" id="IPR039759">
    <property type="entry name" value="eIF2D_SUI1"/>
</dbReference>
<dbReference type="PANTHER" id="PTHR12217">
    <property type="entry name" value="EUKARYOTIC TRANSLATION INITIATION FACTOR 2D"/>
    <property type="match status" value="1"/>
</dbReference>
<dbReference type="PROSITE" id="PS50890">
    <property type="entry name" value="PUA"/>
    <property type="match status" value="1"/>
</dbReference>
<dbReference type="Proteomes" id="UP001244341">
    <property type="component" value="Chromosome 15b"/>
</dbReference>
<dbReference type="InterPro" id="IPR048248">
    <property type="entry name" value="PUA_eIF2d-like"/>
</dbReference>
<evidence type="ECO:0000256" key="2">
    <source>
        <dbReference type="SAM" id="MobiDB-lite"/>
    </source>
</evidence>
<evidence type="ECO:0000313" key="5">
    <source>
        <dbReference type="Proteomes" id="UP001244341"/>
    </source>
</evidence>
<dbReference type="SUPFAM" id="SSF55159">
    <property type="entry name" value="eIF1-like"/>
    <property type="match status" value="1"/>
</dbReference>
<organism evidence="4 5">
    <name type="scientific">Tetradesmus obliquus</name>
    <name type="common">Green alga</name>
    <name type="synonym">Acutodesmus obliquus</name>
    <dbReference type="NCBI Taxonomy" id="3088"/>
    <lineage>
        <taxon>Eukaryota</taxon>
        <taxon>Viridiplantae</taxon>
        <taxon>Chlorophyta</taxon>
        <taxon>core chlorophytes</taxon>
        <taxon>Chlorophyceae</taxon>
        <taxon>CS clade</taxon>
        <taxon>Sphaeropleales</taxon>
        <taxon>Scenedesmaceae</taxon>
        <taxon>Tetradesmus</taxon>
    </lineage>
</organism>
<dbReference type="CDD" id="cd21156">
    <property type="entry name" value="PUA_eIF2d-like"/>
    <property type="match status" value="1"/>
</dbReference>
<dbReference type="InterPro" id="IPR015947">
    <property type="entry name" value="PUA-like_sf"/>
</dbReference>
<keyword evidence="1" id="KW-0963">Cytoplasm</keyword>
<dbReference type="EMBL" id="CP126222">
    <property type="protein sequence ID" value="WIA23071.1"/>
    <property type="molecule type" value="Genomic_DNA"/>
</dbReference>
<evidence type="ECO:0000259" key="3">
    <source>
        <dbReference type="PROSITE" id="PS50296"/>
    </source>
</evidence>
<dbReference type="InterPro" id="IPR041366">
    <property type="entry name" value="Pre-PUA"/>
</dbReference>
<dbReference type="InterPro" id="IPR039757">
    <property type="entry name" value="EIF2D"/>
</dbReference>
<dbReference type="Pfam" id="PF25304">
    <property type="entry name" value="WHD_eIF2D"/>
    <property type="match status" value="1"/>
</dbReference>
<dbReference type="Pfam" id="PF01253">
    <property type="entry name" value="SUI1"/>
    <property type="match status" value="1"/>
</dbReference>
<dbReference type="Gene3D" id="3.10.400.20">
    <property type="match status" value="1"/>
</dbReference>
<evidence type="ECO:0000313" key="4">
    <source>
        <dbReference type="EMBL" id="WIA23071.1"/>
    </source>
</evidence>
<dbReference type="InterPro" id="IPR048247">
    <property type="entry name" value="eIF2D_N"/>
</dbReference>
<dbReference type="CDD" id="cd11610">
    <property type="entry name" value="eIF2D_N"/>
    <property type="match status" value="1"/>
</dbReference>
<reference evidence="4 5" key="1">
    <citation type="submission" date="2023-05" db="EMBL/GenBank/DDBJ databases">
        <title>A 100% complete, gapless, phased diploid assembly of the Scenedesmus obliquus UTEX 3031 genome.</title>
        <authorList>
            <person name="Biondi T.C."/>
            <person name="Hanschen E.R."/>
            <person name="Kwon T."/>
            <person name="Eng W."/>
            <person name="Kruse C.P.S."/>
            <person name="Koehler S.I."/>
            <person name="Kunde Y."/>
            <person name="Gleasner C.D."/>
            <person name="You Mak K.T."/>
            <person name="Polle J."/>
            <person name="Hovde B.T."/>
            <person name="Starkenburg S.R."/>
        </authorList>
    </citation>
    <scope>NUCLEOTIDE SEQUENCE [LARGE SCALE GENOMIC DNA]</scope>
    <source>
        <strain evidence="4 5">DOE0152z</strain>
    </source>
</reference>
<feature type="domain" description="SUI1" evidence="3">
    <location>
        <begin position="520"/>
        <end position="594"/>
    </location>
</feature>
<proteinExistence type="predicted"/>
<sequence>MFKKPFHVNQTHNVSGADRKKIRRSVEKALNLDPSSDLLESLLPAKAGDLELAKLPAPSRLVIYLLDGLPILLDTSGKGDYIPTVMGLWACPGLLPVVMLKHWQVSHYICGGADVMLPGVNTSCLPDFQKGDLLAVCVPGNPAPIAIGAAAMHSIAAVQQAAGQGKGKLIEIMQHYGDTLWQGLGRCAVPNDGFLQGAVAPEGAAAAAAAAAGEAEDAAALMQELGLDSAAAAAAAGSTGSSEAAGAAAGGGSSSSSSSPWPDDMDQLMELSLLQAIVKSLKEADLPLNSSALWTQHLTPSRPPGVLLDVKKSSHKKMSKFLQAYTKSGLISTREDKHSGDTILTAVNRSHALLADFRPYKSAASSSSSSSSAANGSSTAAGPAGSAAAGGAAAAAGDASGLAPLVVEEVFKPSKDVKAVFEAVGASPEGYYSASAAAEVAFEYAKQAQLDVMAPDNRTLVLDALLCDALFKGTIKKGELYPTHIAKADLREAFLKRMQPQTCISRGAARSLRRGQPPAVQVSGERRQGNKFVTRVVGVEAFLIDPAALAAECQRKYACSTSVNDLPGKNNAGQEVILQGNVIEKLPDYLMATYGIPKKYFLVKK</sequence>
<dbReference type="InterPro" id="IPR036877">
    <property type="entry name" value="SUI1_dom_sf"/>
</dbReference>
<dbReference type="Pfam" id="PF17832">
    <property type="entry name" value="Pre-PUA"/>
    <property type="match status" value="1"/>
</dbReference>
<gene>
    <name evidence="4" type="ORF">OEZ85_001416</name>
</gene>
<dbReference type="Gene3D" id="3.30.780.10">
    <property type="entry name" value="SUI1-like domain"/>
    <property type="match status" value="1"/>
</dbReference>
<feature type="region of interest" description="Disordered" evidence="2">
    <location>
        <begin position="242"/>
        <end position="264"/>
    </location>
</feature>
<protein>
    <recommendedName>
        <fullName evidence="3">SUI1 domain-containing protein</fullName>
    </recommendedName>
</protein>
<dbReference type="CDD" id="cd11608">
    <property type="entry name" value="eIF2D_C"/>
    <property type="match status" value="1"/>
</dbReference>
<keyword evidence="5" id="KW-1185">Reference proteome</keyword>
<dbReference type="SUPFAM" id="SSF88697">
    <property type="entry name" value="PUA domain-like"/>
    <property type="match status" value="1"/>
</dbReference>